<name>A0A4U1CK93_9SPHI</name>
<feature type="chain" id="PRO_5020634733" description="DUF4595 domain-containing protein" evidence="1">
    <location>
        <begin position="18"/>
        <end position="261"/>
    </location>
</feature>
<protein>
    <recommendedName>
        <fullName evidence="4">DUF4595 domain-containing protein</fullName>
    </recommendedName>
</protein>
<reference evidence="2 3" key="1">
    <citation type="submission" date="2019-04" db="EMBL/GenBank/DDBJ databases">
        <title>Pedobacter sp. RP-3-15 sp. nov., isolated from Arctic soil.</title>
        <authorList>
            <person name="Dahal R.H."/>
            <person name="Kim D.-U."/>
        </authorList>
    </citation>
    <scope>NUCLEOTIDE SEQUENCE [LARGE SCALE GENOMIC DNA]</scope>
    <source>
        <strain evidence="2 3">RP-3-15</strain>
    </source>
</reference>
<accession>A0A4U1CK93</accession>
<dbReference type="Proteomes" id="UP000307244">
    <property type="component" value="Unassembled WGS sequence"/>
</dbReference>
<dbReference type="AlphaFoldDB" id="A0A4U1CK93"/>
<feature type="signal peptide" evidence="1">
    <location>
        <begin position="1"/>
        <end position="17"/>
    </location>
</feature>
<evidence type="ECO:0000313" key="2">
    <source>
        <dbReference type="EMBL" id="TKC07450.1"/>
    </source>
</evidence>
<keyword evidence="1" id="KW-0732">Signal</keyword>
<gene>
    <name evidence="2" type="ORF">FA047_09395</name>
</gene>
<dbReference type="EMBL" id="SWBQ01000002">
    <property type="protein sequence ID" value="TKC07450.1"/>
    <property type="molecule type" value="Genomic_DNA"/>
</dbReference>
<dbReference type="OrthoDB" id="713689at2"/>
<evidence type="ECO:0000256" key="1">
    <source>
        <dbReference type="SAM" id="SignalP"/>
    </source>
</evidence>
<evidence type="ECO:0008006" key="4">
    <source>
        <dbReference type="Google" id="ProtNLM"/>
    </source>
</evidence>
<comment type="caution">
    <text evidence="2">The sequence shown here is derived from an EMBL/GenBank/DDBJ whole genome shotgun (WGS) entry which is preliminary data.</text>
</comment>
<proteinExistence type="predicted"/>
<keyword evidence="3" id="KW-1185">Reference proteome</keyword>
<organism evidence="2 3">
    <name type="scientific">Pedobacter frigoris</name>
    <dbReference type="NCBI Taxonomy" id="2571272"/>
    <lineage>
        <taxon>Bacteria</taxon>
        <taxon>Pseudomonadati</taxon>
        <taxon>Bacteroidota</taxon>
        <taxon>Sphingobacteriia</taxon>
        <taxon>Sphingobacteriales</taxon>
        <taxon>Sphingobacteriaceae</taxon>
        <taxon>Pedobacter</taxon>
    </lineage>
</organism>
<sequence length="261" mass="29792">MKTVLFTIIAAILVILASCSKKNNPEPRQQGYFVKTIQLTFPTSGAIRESTFGYDEKNRINNFDFKIGTLTYKTVFAYNELDLVTRADMDVLNTALGRNYGYIYEFRYDDDILVEYKFNSTTYPVTYNPVNSSYAISFRLYYWDANNNLKRITNSAGSTTYLDINSLSGTGVFKEDKVQMAFAIFSDHLAGGTDPGPFHHAMEHFAFSKNEIGGFNLPGPVRYFFTSTRDDQGNITTYEVKNNAGDLLRRYAITYEKRDIE</sequence>
<dbReference type="PROSITE" id="PS51257">
    <property type="entry name" value="PROKAR_LIPOPROTEIN"/>
    <property type="match status" value="1"/>
</dbReference>
<evidence type="ECO:0000313" key="3">
    <source>
        <dbReference type="Proteomes" id="UP000307244"/>
    </source>
</evidence>
<dbReference type="RefSeq" id="WP_136835750.1">
    <property type="nucleotide sequence ID" value="NZ_SWBQ01000002.1"/>
</dbReference>